<name>V4CLA0_LOTGI</name>
<dbReference type="GeneID" id="20237170"/>
<gene>
    <name evidence="1" type="ORF">LOTGIDRAFT_157021</name>
</gene>
<evidence type="ECO:0000313" key="2">
    <source>
        <dbReference type="Proteomes" id="UP000030746"/>
    </source>
</evidence>
<organism evidence="1 2">
    <name type="scientific">Lottia gigantea</name>
    <name type="common">Giant owl limpet</name>
    <dbReference type="NCBI Taxonomy" id="225164"/>
    <lineage>
        <taxon>Eukaryota</taxon>
        <taxon>Metazoa</taxon>
        <taxon>Spiralia</taxon>
        <taxon>Lophotrochozoa</taxon>
        <taxon>Mollusca</taxon>
        <taxon>Gastropoda</taxon>
        <taxon>Patellogastropoda</taxon>
        <taxon>Lottioidea</taxon>
        <taxon>Lottiidae</taxon>
        <taxon>Lottia</taxon>
    </lineage>
</organism>
<evidence type="ECO:0000313" key="1">
    <source>
        <dbReference type="EMBL" id="ESP03060.1"/>
    </source>
</evidence>
<dbReference type="EMBL" id="KB200129">
    <property type="protein sequence ID" value="ESP03060.1"/>
    <property type="molecule type" value="Genomic_DNA"/>
</dbReference>
<protein>
    <submittedName>
        <fullName evidence="1">Uncharacterized protein</fullName>
    </submittedName>
</protein>
<reference evidence="1 2" key="1">
    <citation type="journal article" date="2013" name="Nature">
        <title>Insights into bilaterian evolution from three spiralian genomes.</title>
        <authorList>
            <person name="Simakov O."/>
            <person name="Marletaz F."/>
            <person name="Cho S.J."/>
            <person name="Edsinger-Gonzales E."/>
            <person name="Havlak P."/>
            <person name="Hellsten U."/>
            <person name="Kuo D.H."/>
            <person name="Larsson T."/>
            <person name="Lv J."/>
            <person name="Arendt D."/>
            <person name="Savage R."/>
            <person name="Osoegawa K."/>
            <person name="de Jong P."/>
            <person name="Grimwood J."/>
            <person name="Chapman J.A."/>
            <person name="Shapiro H."/>
            <person name="Aerts A."/>
            <person name="Otillar R.P."/>
            <person name="Terry A.Y."/>
            <person name="Boore J.L."/>
            <person name="Grigoriev I.V."/>
            <person name="Lindberg D.R."/>
            <person name="Seaver E.C."/>
            <person name="Weisblat D.A."/>
            <person name="Putnam N.H."/>
            <person name="Rokhsar D.S."/>
        </authorList>
    </citation>
    <scope>NUCLEOTIDE SEQUENCE [LARGE SCALE GENOMIC DNA]</scope>
</reference>
<dbReference type="HOGENOM" id="CLU_2280561_0_0_1"/>
<dbReference type="OrthoDB" id="6022609at2759"/>
<dbReference type="KEGG" id="lgi:LOTGIDRAFT_157021"/>
<accession>V4CLA0</accession>
<keyword evidence="2" id="KW-1185">Reference proteome</keyword>
<proteinExistence type="predicted"/>
<dbReference type="Proteomes" id="UP000030746">
    <property type="component" value="Unassembled WGS sequence"/>
</dbReference>
<sequence length="102" mass="11234">MESDKGQGHNCLAEFVDFNGTARSEIISVSDGIVDFGVVQCQCYGYLYYYSRNGEPRAGCIPKPPTTQPAMCTCIDGTQVPYRETVWITACHILDACVMIIV</sequence>
<dbReference type="AlphaFoldDB" id="V4CLA0"/>
<dbReference type="RefSeq" id="XP_009046530.1">
    <property type="nucleotide sequence ID" value="XM_009048282.1"/>
</dbReference>
<dbReference type="CTD" id="20237170"/>